<dbReference type="HOGENOM" id="CLU_1963158_0_0_1"/>
<feature type="compositionally biased region" description="Basic and acidic residues" evidence="1">
    <location>
        <begin position="26"/>
        <end position="38"/>
    </location>
</feature>
<organism evidence="2">
    <name type="scientific">Oryza punctata</name>
    <name type="common">Red rice</name>
    <dbReference type="NCBI Taxonomy" id="4537"/>
    <lineage>
        <taxon>Eukaryota</taxon>
        <taxon>Viridiplantae</taxon>
        <taxon>Streptophyta</taxon>
        <taxon>Embryophyta</taxon>
        <taxon>Tracheophyta</taxon>
        <taxon>Spermatophyta</taxon>
        <taxon>Magnoliopsida</taxon>
        <taxon>Liliopsida</taxon>
        <taxon>Poales</taxon>
        <taxon>Poaceae</taxon>
        <taxon>BOP clade</taxon>
        <taxon>Oryzoideae</taxon>
        <taxon>Oryzeae</taxon>
        <taxon>Oryzinae</taxon>
        <taxon>Oryza</taxon>
    </lineage>
</organism>
<dbReference type="Gramene" id="OPUNC02G06850.1">
    <property type="protein sequence ID" value="OPUNC02G06850.1"/>
    <property type="gene ID" value="OPUNC02G06850"/>
</dbReference>
<dbReference type="AlphaFoldDB" id="A0A0E0JWZ4"/>
<accession>A0A0E0JWZ4</accession>
<dbReference type="Proteomes" id="UP000026962">
    <property type="component" value="Chromosome 2"/>
</dbReference>
<protein>
    <submittedName>
        <fullName evidence="2">Uncharacterized protein</fullName>
    </submittedName>
</protein>
<reference evidence="2" key="1">
    <citation type="submission" date="2015-04" db="UniProtKB">
        <authorList>
            <consortium name="EnsemblPlants"/>
        </authorList>
    </citation>
    <scope>IDENTIFICATION</scope>
</reference>
<evidence type="ECO:0000313" key="2">
    <source>
        <dbReference type="EnsemblPlants" id="OPUNC02G06850.1"/>
    </source>
</evidence>
<proteinExistence type="predicted"/>
<evidence type="ECO:0000256" key="1">
    <source>
        <dbReference type="SAM" id="MobiDB-lite"/>
    </source>
</evidence>
<keyword evidence="3" id="KW-1185">Reference proteome</keyword>
<name>A0A0E0JWZ4_ORYPU</name>
<dbReference type="EnsemblPlants" id="OPUNC02G06850.1">
    <property type="protein sequence ID" value="OPUNC02G06850.1"/>
    <property type="gene ID" value="OPUNC02G06850"/>
</dbReference>
<sequence length="128" mass="13919">MAAVTFGKATATCRGGLDSATTGTEEDPKRTREGEKRNTNGRRVTWAEMIRAYRLFSLGQLKPSPGDAEAQIMHCIFRTGKNGISADDLTEMWASEGLVQTYLTSPATVISPQHSLGDTEREQQGQGI</sequence>
<reference evidence="2" key="2">
    <citation type="submission" date="2018-05" db="EMBL/GenBank/DDBJ databases">
        <title>OpunRS2 (Oryza punctata Reference Sequence Version 2).</title>
        <authorList>
            <person name="Zhang J."/>
            <person name="Kudrna D."/>
            <person name="Lee S."/>
            <person name="Talag J."/>
            <person name="Welchert J."/>
            <person name="Wing R.A."/>
        </authorList>
    </citation>
    <scope>NUCLEOTIDE SEQUENCE [LARGE SCALE GENOMIC DNA]</scope>
</reference>
<feature type="region of interest" description="Disordered" evidence="1">
    <location>
        <begin position="13"/>
        <end position="42"/>
    </location>
</feature>
<evidence type="ECO:0000313" key="3">
    <source>
        <dbReference type="Proteomes" id="UP000026962"/>
    </source>
</evidence>